<keyword evidence="3" id="KW-1185">Reference proteome</keyword>
<dbReference type="SUPFAM" id="SSF55729">
    <property type="entry name" value="Acyl-CoA N-acyltransferases (Nat)"/>
    <property type="match status" value="1"/>
</dbReference>
<organism evidence="2 3">
    <name type="scientific">Clostridium rhizosphaerae</name>
    <dbReference type="NCBI Taxonomy" id="2803861"/>
    <lineage>
        <taxon>Bacteria</taxon>
        <taxon>Bacillati</taxon>
        <taxon>Bacillota</taxon>
        <taxon>Clostridia</taxon>
        <taxon>Eubacteriales</taxon>
        <taxon>Clostridiaceae</taxon>
        <taxon>Clostridium</taxon>
    </lineage>
</organism>
<comment type="caution">
    <text evidence="2">The sequence shown here is derived from an EMBL/GenBank/DDBJ whole genome shotgun (WGS) entry which is preliminary data.</text>
</comment>
<dbReference type="InterPro" id="IPR016181">
    <property type="entry name" value="Acyl_CoA_acyltransferase"/>
</dbReference>
<evidence type="ECO:0000313" key="3">
    <source>
        <dbReference type="Proteomes" id="UP000632377"/>
    </source>
</evidence>
<dbReference type="PANTHER" id="PTHR43415">
    <property type="entry name" value="SPERMIDINE N(1)-ACETYLTRANSFERASE"/>
    <property type="match status" value="1"/>
</dbReference>
<dbReference type="CDD" id="cd04301">
    <property type="entry name" value="NAT_SF"/>
    <property type="match status" value="1"/>
</dbReference>
<evidence type="ECO:0000259" key="1">
    <source>
        <dbReference type="Pfam" id="PF00583"/>
    </source>
</evidence>
<dbReference type="Pfam" id="PF00583">
    <property type="entry name" value="Acetyltransf_1"/>
    <property type="match status" value="1"/>
</dbReference>
<evidence type="ECO:0000313" key="2">
    <source>
        <dbReference type="EMBL" id="MBL4938669.1"/>
    </source>
</evidence>
<dbReference type="EMBL" id="JAESWC010000027">
    <property type="protein sequence ID" value="MBL4938669.1"/>
    <property type="molecule type" value="Genomic_DNA"/>
</dbReference>
<feature type="domain" description="N-acetyltransferase" evidence="1">
    <location>
        <begin position="101"/>
        <end position="149"/>
    </location>
</feature>
<reference evidence="2 3" key="1">
    <citation type="submission" date="2021-01" db="EMBL/GenBank/DDBJ databases">
        <title>Genome public.</title>
        <authorList>
            <person name="Liu C."/>
            <person name="Sun Q."/>
        </authorList>
    </citation>
    <scope>NUCLEOTIDE SEQUENCE [LARGE SCALE GENOMIC DNA]</scope>
    <source>
        <strain evidence="2 3">YIM B02515</strain>
    </source>
</reference>
<name>A0ABS1TH26_9CLOT</name>
<sequence>MGFQGVIQPLIINIDENIRLRNTDKSQWEIALQWYQNPKVLYFSEGITDKVYDMDTINRMYGYLSTIGELYFIEILDDEVWKPIGDVTLSEKNMPITIGEEKYWGRGIGKKVISKLIKRAKVIGISKICIPAIYLYNSRSQALFTSMGFIEVGKNNTEKSYELILL</sequence>
<dbReference type="RefSeq" id="WP_202751430.1">
    <property type="nucleotide sequence ID" value="NZ_JAESWC010000027.1"/>
</dbReference>
<dbReference type="Gene3D" id="3.40.630.30">
    <property type="match status" value="1"/>
</dbReference>
<proteinExistence type="predicted"/>
<dbReference type="InterPro" id="IPR000182">
    <property type="entry name" value="GNAT_dom"/>
</dbReference>
<dbReference type="PANTHER" id="PTHR43415:SF3">
    <property type="entry name" value="GNAT-FAMILY ACETYLTRANSFERASE"/>
    <property type="match status" value="1"/>
</dbReference>
<accession>A0ABS1TH26</accession>
<gene>
    <name evidence="2" type="ORF">JK636_23470</name>
</gene>
<dbReference type="Proteomes" id="UP000632377">
    <property type="component" value="Unassembled WGS sequence"/>
</dbReference>
<protein>
    <submittedName>
        <fullName evidence="2">GNAT family N-acetyltransferase</fullName>
    </submittedName>
</protein>